<gene>
    <name evidence="2" type="ORF">GCM10022255_102890</name>
</gene>
<evidence type="ECO:0000313" key="2">
    <source>
        <dbReference type="EMBL" id="GAA4262931.1"/>
    </source>
</evidence>
<dbReference type="Proteomes" id="UP001500620">
    <property type="component" value="Unassembled WGS sequence"/>
</dbReference>
<evidence type="ECO:0000313" key="3">
    <source>
        <dbReference type="Proteomes" id="UP001500620"/>
    </source>
</evidence>
<organism evidence="2 3">
    <name type="scientific">Dactylosporangium darangshiense</name>
    <dbReference type="NCBI Taxonomy" id="579108"/>
    <lineage>
        <taxon>Bacteria</taxon>
        <taxon>Bacillati</taxon>
        <taxon>Actinomycetota</taxon>
        <taxon>Actinomycetes</taxon>
        <taxon>Micromonosporales</taxon>
        <taxon>Micromonosporaceae</taxon>
        <taxon>Dactylosporangium</taxon>
    </lineage>
</organism>
<keyword evidence="3" id="KW-1185">Reference proteome</keyword>
<comment type="caution">
    <text evidence="2">The sequence shown here is derived from an EMBL/GenBank/DDBJ whole genome shotgun (WGS) entry which is preliminary data.</text>
</comment>
<sequence length="80" mass="8310">MFALLPVIGGLLAGWLAPRKVAIALQVLFYAAAVALLTMSAPDHGGDYGDVLWIAPALAVISAVTLLVGLRLGRRARAQS</sequence>
<evidence type="ECO:0000256" key="1">
    <source>
        <dbReference type="SAM" id="Phobius"/>
    </source>
</evidence>
<feature type="transmembrane region" description="Helical" evidence="1">
    <location>
        <begin position="21"/>
        <end position="39"/>
    </location>
</feature>
<accession>A0ABP8DSP2</accession>
<dbReference type="EMBL" id="BAABAT010000057">
    <property type="protein sequence ID" value="GAA4262931.1"/>
    <property type="molecule type" value="Genomic_DNA"/>
</dbReference>
<keyword evidence="1" id="KW-0812">Transmembrane</keyword>
<keyword evidence="1" id="KW-1133">Transmembrane helix</keyword>
<proteinExistence type="predicted"/>
<reference evidence="3" key="1">
    <citation type="journal article" date="2019" name="Int. J. Syst. Evol. Microbiol.">
        <title>The Global Catalogue of Microorganisms (GCM) 10K type strain sequencing project: providing services to taxonomists for standard genome sequencing and annotation.</title>
        <authorList>
            <consortium name="The Broad Institute Genomics Platform"/>
            <consortium name="The Broad Institute Genome Sequencing Center for Infectious Disease"/>
            <person name="Wu L."/>
            <person name="Ma J."/>
        </authorList>
    </citation>
    <scope>NUCLEOTIDE SEQUENCE [LARGE SCALE GENOMIC DNA]</scope>
    <source>
        <strain evidence="3">JCM 17441</strain>
    </source>
</reference>
<keyword evidence="1" id="KW-0472">Membrane</keyword>
<dbReference type="RefSeq" id="WP_345141129.1">
    <property type="nucleotide sequence ID" value="NZ_BAABAT010000057.1"/>
</dbReference>
<name>A0ABP8DSP2_9ACTN</name>
<protein>
    <recommendedName>
        <fullName evidence="4">Integral membrane protein</fullName>
    </recommendedName>
</protein>
<feature type="transmembrane region" description="Helical" evidence="1">
    <location>
        <begin position="51"/>
        <end position="70"/>
    </location>
</feature>
<evidence type="ECO:0008006" key="4">
    <source>
        <dbReference type="Google" id="ProtNLM"/>
    </source>
</evidence>